<gene>
    <name evidence="2" type="ORF">QQF64_023855</name>
</gene>
<comment type="caution">
    <text evidence="2">The sequence shown here is derived from an EMBL/GenBank/DDBJ whole genome shotgun (WGS) entry which is preliminary data.</text>
</comment>
<accession>A0ABR3NK69</accession>
<proteinExistence type="predicted"/>
<organism evidence="2 3">
    <name type="scientific">Cirrhinus molitorella</name>
    <name type="common">mud carp</name>
    <dbReference type="NCBI Taxonomy" id="172907"/>
    <lineage>
        <taxon>Eukaryota</taxon>
        <taxon>Metazoa</taxon>
        <taxon>Chordata</taxon>
        <taxon>Craniata</taxon>
        <taxon>Vertebrata</taxon>
        <taxon>Euteleostomi</taxon>
        <taxon>Actinopterygii</taxon>
        <taxon>Neopterygii</taxon>
        <taxon>Teleostei</taxon>
        <taxon>Ostariophysi</taxon>
        <taxon>Cypriniformes</taxon>
        <taxon>Cyprinidae</taxon>
        <taxon>Labeoninae</taxon>
        <taxon>Labeonini</taxon>
        <taxon>Cirrhinus</taxon>
    </lineage>
</organism>
<feature type="region of interest" description="Disordered" evidence="1">
    <location>
        <begin position="294"/>
        <end position="322"/>
    </location>
</feature>
<protein>
    <recommendedName>
        <fullName evidence="4">UBZ4-type domain-containing protein</fullName>
    </recommendedName>
</protein>
<evidence type="ECO:0000256" key="1">
    <source>
        <dbReference type="SAM" id="MobiDB-lite"/>
    </source>
</evidence>
<keyword evidence="3" id="KW-1185">Reference proteome</keyword>
<feature type="region of interest" description="Disordered" evidence="1">
    <location>
        <begin position="64"/>
        <end position="95"/>
    </location>
</feature>
<evidence type="ECO:0000313" key="3">
    <source>
        <dbReference type="Proteomes" id="UP001558613"/>
    </source>
</evidence>
<feature type="compositionally biased region" description="Basic and acidic residues" evidence="1">
    <location>
        <begin position="69"/>
        <end position="83"/>
    </location>
</feature>
<reference evidence="2 3" key="1">
    <citation type="submission" date="2023-09" db="EMBL/GenBank/DDBJ databases">
        <authorList>
            <person name="Wang M."/>
        </authorList>
    </citation>
    <scope>NUCLEOTIDE SEQUENCE [LARGE SCALE GENOMIC DNA]</scope>
    <source>
        <strain evidence="2">GT-2023</strain>
        <tissue evidence="2">Liver</tissue>
    </source>
</reference>
<evidence type="ECO:0000313" key="2">
    <source>
        <dbReference type="EMBL" id="KAL1277182.1"/>
    </source>
</evidence>
<name>A0ABR3NK69_9TELE</name>
<dbReference type="Proteomes" id="UP001558613">
    <property type="component" value="Unassembled WGS sequence"/>
</dbReference>
<evidence type="ECO:0008006" key="4">
    <source>
        <dbReference type="Google" id="ProtNLM"/>
    </source>
</evidence>
<sequence>MKEYTDRRRGAQHPKIQVGTFVHIRKPGITKKGHSKFTQPFKVVAQKEELQEAARKVVSLLQSALSRPATRDSSADSTNHTRQEVPQQNTLEQNMKRSFPGLFGKTFGEKVTRKRGTHSTFTNMKRKLHTVKCFEVQFYLVNKHMEKTPKASAELTLLQAGMGRRTITIKDNSDHSWLSRKLEETYPKMTDLNGAWMLYKAVGGSGQRKLCIVPPEAEGYTGAYLNSVARGNSALYIVPVQGTLDMSPLPYSSKEFEKMPKTTCRNCYENMPVQFLTAHVASCKTVTLSDEETTSMFSTDDSPAMDITTQNSPDNTSSIETSVTDTNNLNLTSCAKGSETTACPICEQLYPSDTVEFHASYCGERVFDETEAFDTDRTEICPKRLRTHQEIKSVADVMTKAAPSAFVLPGNRWLKEALNNGSGRKVFP</sequence>
<dbReference type="EMBL" id="JAYMGO010000003">
    <property type="protein sequence ID" value="KAL1277182.1"/>
    <property type="molecule type" value="Genomic_DNA"/>
</dbReference>
<feature type="compositionally biased region" description="Polar residues" evidence="1">
    <location>
        <begin position="84"/>
        <end position="93"/>
    </location>
</feature>